<comment type="similarity">
    <text evidence="1 17">Belongs to the DNA polymerase type-A family.</text>
</comment>
<dbReference type="Pfam" id="PF00476">
    <property type="entry name" value="DNA_pol_A"/>
    <property type="match status" value="1"/>
</dbReference>
<dbReference type="InterPro" id="IPR002562">
    <property type="entry name" value="3'-5'_exonuclease_dom"/>
</dbReference>
<evidence type="ECO:0000256" key="6">
    <source>
        <dbReference type="ARBA" id="ARBA00022695"/>
    </source>
</evidence>
<keyword evidence="10 17" id="KW-0378">Hydrolase</keyword>
<dbReference type="InterPro" id="IPR008918">
    <property type="entry name" value="HhH2"/>
</dbReference>
<dbReference type="EMBL" id="JANAVW010000001">
    <property type="protein sequence ID" value="MDT0132069.1"/>
    <property type="molecule type" value="Genomic_DNA"/>
</dbReference>
<keyword evidence="13 17" id="KW-0238">DNA-binding</keyword>
<dbReference type="Pfam" id="PF01612">
    <property type="entry name" value="DNA_pol_A_exo1"/>
    <property type="match status" value="1"/>
</dbReference>
<evidence type="ECO:0000256" key="15">
    <source>
        <dbReference type="ARBA" id="ARBA00049244"/>
    </source>
</evidence>
<evidence type="ECO:0000256" key="16">
    <source>
        <dbReference type="NCBIfam" id="TIGR00593"/>
    </source>
</evidence>
<keyword evidence="5 17" id="KW-0808">Transferase</keyword>
<dbReference type="SMART" id="SM00482">
    <property type="entry name" value="POLAc"/>
    <property type="match status" value="1"/>
</dbReference>
<dbReference type="InterPro" id="IPR002421">
    <property type="entry name" value="5-3_exonuclease"/>
</dbReference>
<dbReference type="SUPFAM" id="SSF88723">
    <property type="entry name" value="PIN domain-like"/>
    <property type="match status" value="1"/>
</dbReference>
<evidence type="ECO:0000256" key="18">
    <source>
        <dbReference type="SAM" id="MobiDB-lite"/>
    </source>
</evidence>
<reference evidence="22 23" key="1">
    <citation type="submission" date="2022-06" db="EMBL/GenBank/DDBJ databases">
        <title>Chromosome and plasmid sequencings of Enterobacteriales species co-exiting double carbapenemases.</title>
        <authorList>
            <person name="Fu Y."/>
        </authorList>
    </citation>
    <scope>NUCLEOTIDE SEQUENCE [LARGE SCALE GENOMIC DNA]</scope>
    <source>
        <strain evidence="22 23">21030615019</strain>
    </source>
</reference>
<keyword evidence="12 17" id="KW-0239">DNA-directed DNA polymerase</keyword>
<feature type="domain" description="DNA-directed DNA polymerase family A palm" evidence="21">
    <location>
        <begin position="688"/>
        <end position="894"/>
    </location>
</feature>
<keyword evidence="7 17" id="KW-0235">DNA replication</keyword>
<dbReference type="SUPFAM" id="SSF56672">
    <property type="entry name" value="DNA/RNA polymerases"/>
    <property type="match status" value="1"/>
</dbReference>
<dbReference type="SUPFAM" id="SSF47807">
    <property type="entry name" value="5' to 3' exonuclease, C-terminal subdomain"/>
    <property type="match status" value="1"/>
</dbReference>
<evidence type="ECO:0000256" key="2">
    <source>
        <dbReference type="ARBA" id="ARBA00011541"/>
    </source>
</evidence>
<comment type="catalytic activity">
    <reaction evidence="15 17">
        <text>DNA(n) + a 2'-deoxyribonucleoside 5'-triphosphate = DNA(n+1) + diphosphate</text>
        <dbReference type="Rhea" id="RHEA:22508"/>
        <dbReference type="Rhea" id="RHEA-COMP:17339"/>
        <dbReference type="Rhea" id="RHEA-COMP:17340"/>
        <dbReference type="ChEBI" id="CHEBI:33019"/>
        <dbReference type="ChEBI" id="CHEBI:61560"/>
        <dbReference type="ChEBI" id="CHEBI:173112"/>
        <dbReference type="EC" id="2.7.7.7"/>
    </reaction>
</comment>
<evidence type="ECO:0000313" key="23">
    <source>
        <dbReference type="Proteomes" id="UP001252207"/>
    </source>
</evidence>
<keyword evidence="14 17" id="KW-0234">DNA repair</keyword>
<evidence type="ECO:0000259" key="19">
    <source>
        <dbReference type="SMART" id="SM00474"/>
    </source>
</evidence>
<feature type="region of interest" description="Disordered" evidence="18">
    <location>
        <begin position="299"/>
        <end position="321"/>
    </location>
</feature>
<dbReference type="EC" id="2.7.7.7" evidence="3 16"/>
<comment type="function">
    <text evidence="17">In addition to polymerase activity, this DNA polymerase exhibits 3'-5' and 5'-3' exonuclease activity.</text>
</comment>
<dbReference type="Gene3D" id="3.40.50.1010">
    <property type="entry name" value="5'-nuclease"/>
    <property type="match status" value="1"/>
</dbReference>
<keyword evidence="8" id="KW-0540">Nuclease</keyword>
<dbReference type="PRINTS" id="PR00868">
    <property type="entry name" value="DNAPOLI"/>
</dbReference>
<dbReference type="CDD" id="cd06139">
    <property type="entry name" value="DNA_polA_I_Ecoli_like_exo"/>
    <property type="match status" value="1"/>
</dbReference>
<gene>
    <name evidence="17 22" type="primary">polA</name>
    <name evidence="22" type="ORF">NLX89_01720</name>
</gene>
<dbReference type="Gene3D" id="3.30.420.10">
    <property type="entry name" value="Ribonuclease H-like superfamily/Ribonuclease H"/>
    <property type="match status" value="1"/>
</dbReference>
<dbReference type="InterPro" id="IPR043502">
    <property type="entry name" value="DNA/RNA_pol_sf"/>
</dbReference>
<dbReference type="RefSeq" id="WP_102138886.1">
    <property type="nucleotide sequence ID" value="NZ_CP031123.2"/>
</dbReference>
<evidence type="ECO:0000256" key="3">
    <source>
        <dbReference type="ARBA" id="ARBA00012417"/>
    </source>
</evidence>
<dbReference type="InterPro" id="IPR012337">
    <property type="entry name" value="RNaseH-like_sf"/>
</dbReference>
<dbReference type="Proteomes" id="UP001252207">
    <property type="component" value="Unassembled WGS sequence"/>
</dbReference>
<dbReference type="PANTHER" id="PTHR10133:SF27">
    <property type="entry name" value="DNA POLYMERASE NU"/>
    <property type="match status" value="1"/>
</dbReference>
<dbReference type="InterPro" id="IPR036397">
    <property type="entry name" value="RNaseH_sf"/>
</dbReference>
<dbReference type="InterPro" id="IPR001098">
    <property type="entry name" value="DNA-dir_DNA_pol_A_palm_dom"/>
</dbReference>
<evidence type="ECO:0000259" key="21">
    <source>
        <dbReference type="SMART" id="SM00482"/>
    </source>
</evidence>
<dbReference type="GeneID" id="89488414"/>
<evidence type="ECO:0000259" key="20">
    <source>
        <dbReference type="SMART" id="SM00475"/>
    </source>
</evidence>
<protein>
    <recommendedName>
        <fullName evidence="4 16">DNA polymerase I</fullName>
        <ecNumber evidence="3 16">2.7.7.7</ecNumber>
    </recommendedName>
</protein>
<dbReference type="Gene3D" id="3.30.70.370">
    <property type="match status" value="1"/>
</dbReference>
<dbReference type="CDD" id="cd09859">
    <property type="entry name" value="PIN_53EXO"/>
    <property type="match status" value="1"/>
</dbReference>
<dbReference type="InterPro" id="IPR020046">
    <property type="entry name" value="5-3_exonucl_a-hlix_arch_N"/>
</dbReference>
<organism evidence="22 23">
    <name type="scientific">Providencia huaxiensis</name>
    <dbReference type="NCBI Taxonomy" id="2027290"/>
    <lineage>
        <taxon>Bacteria</taxon>
        <taxon>Pseudomonadati</taxon>
        <taxon>Pseudomonadota</taxon>
        <taxon>Gammaproteobacteria</taxon>
        <taxon>Enterobacterales</taxon>
        <taxon>Morganellaceae</taxon>
        <taxon>Providencia</taxon>
    </lineage>
</organism>
<dbReference type="Pfam" id="PF02739">
    <property type="entry name" value="5_3_exonuc_N"/>
    <property type="match status" value="1"/>
</dbReference>
<dbReference type="NCBIfam" id="NF004397">
    <property type="entry name" value="PRK05755.1"/>
    <property type="match status" value="1"/>
</dbReference>
<dbReference type="SMART" id="SM00475">
    <property type="entry name" value="53EXOc"/>
    <property type="match status" value="1"/>
</dbReference>
<comment type="subunit">
    <text evidence="2">Single-chain monomer with multiple functions.</text>
</comment>
<evidence type="ECO:0000256" key="4">
    <source>
        <dbReference type="ARBA" id="ARBA00020311"/>
    </source>
</evidence>
<comment type="caution">
    <text evidence="22">The sequence shown here is derived from an EMBL/GenBank/DDBJ whole genome shotgun (WGS) entry which is preliminary data.</text>
</comment>
<dbReference type="InterPro" id="IPR036279">
    <property type="entry name" value="5-3_exonuclease_C_sf"/>
</dbReference>
<dbReference type="InterPro" id="IPR002298">
    <property type="entry name" value="DNA_polymerase_A"/>
</dbReference>
<feature type="compositionally biased region" description="Low complexity" evidence="18">
    <location>
        <begin position="302"/>
        <end position="321"/>
    </location>
</feature>
<feature type="domain" description="3'-5' exonuclease" evidence="19">
    <location>
        <begin position="330"/>
        <end position="519"/>
    </location>
</feature>
<dbReference type="Gene3D" id="1.10.150.20">
    <property type="entry name" value="5' to 3' exonuclease, C-terminal subdomain"/>
    <property type="match status" value="2"/>
</dbReference>
<dbReference type="PANTHER" id="PTHR10133">
    <property type="entry name" value="DNA POLYMERASE I"/>
    <property type="match status" value="1"/>
</dbReference>
<dbReference type="InterPro" id="IPR020045">
    <property type="entry name" value="DNA_polI_H3TH"/>
</dbReference>
<dbReference type="Pfam" id="PF01367">
    <property type="entry name" value="5_3_exonuc"/>
    <property type="match status" value="1"/>
</dbReference>
<dbReference type="InterPro" id="IPR029060">
    <property type="entry name" value="PIN-like_dom_sf"/>
</dbReference>
<evidence type="ECO:0000256" key="17">
    <source>
        <dbReference type="RuleBase" id="RU004460"/>
    </source>
</evidence>
<dbReference type="InterPro" id="IPR018320">
    <property type="entry name" value="DNA_polymerase_1"/>
</dbReference>
<sequence>MAQIAENPLILVDGSSYLYRAYHAFPPLTNSAGEPTGAMYGVLNMLRSLVMQYKPSHVAVVFDAKGKTFRDELFESYKSHRPPMPDDLRAQIAPLHEMVEAMGLPLLVVSGVEADDVIGTLACEASRKGMPVLISTGDKDMAQLVEPNITLINTMNNTILGPDEVKEKYGVPPELIIDFLALMGDSSDNIPGVPGVGEKTALALLQGIGSLEAIYRDLDAIAPLGFRGSKTLAPKMAENRELAFLSYQLATIKTDVELDKACEELQVAQPDVDKLHQLFSRYEFKRWLTDVENGTWMEGKGASTKASPTPAASPVKSSSPAVPTLSAENYQTILEKADLEQWVEKLSKAPLFAFDTETDSLDTQEARLVGMSFAIEPGHAAYLPLGHDYLDAPVQLPLEEVLEVMKPLLESEKILKIGQNLKYDAEILENYGIELKGIGYDTMLESYVLNSVAGMGRHDMDSLADRHLNHKTVSFEEIAGKGKKQLTFNQIALEQAANYAAEDADVTLLLHQALYPQLEAEPKLNHIFQNIEMPLVPVLVRMERKGVLIDANVLAAQSKVITARLAELEKEAFELAGEEFNLASPKQLQTILFEKLQLPVIKKTPSGAASTNEEVLEELALNHALPKLLLEHRSLAKLKSTYTDKLPLMISPRTQRVHTSYHQAVTATGRLSSRDPNLQNIPVRTEEGRRIRQAFIAREGYKVMAADYSQIELRIMAHLSQDKGLLTAFAEGKDIHKATAAEVFGVPLEQVTSDQRRSAKAINFGLIYGMSAFGLARQLGIPRGEAQRYMDLYFERYPGVLRYMENTRLQASEQGYVETLEGRRLYLADIKSSNGMRRKAAEREAINAPMQGTAADIIKKAMIAVDNWLQTEKPHADMLMQVHDELVFEVKESELERVQAQVQSLMEQSMKLDVPLKVDVGIGDNWDEAH</sequence>
<dbReference type="GO" id="GO:0003887">
    <property type="term" value="F:DNA-directed DNA polymerase activity"/>
    <property type="evidence" value="ECO:0007669"/>
    <property type="project" value="UniProtKB-EC"/>
</dbReference>
<keyword evidence="11 17" id="KW-0269">Exonuclease</keyword>
<feature type="domain" description="5'-3' exonuclease" evidence="20">
    <location>
        <begin position="7"/>
        <end position="268"/>
    </location>
</feature>
<evidence type="ECO:0000256" key="12">
    <source>
        <dbReference type="ARBA" id="ARBA00022932"/>
    </source>
</evidence>
<evidence type="ECO:0000256" key="14">
    <source>
        <dbReference type="ARBA" id="ARBA00023204"/>
    </source>
</evidence>
<dbReference type="Gene3D" id="1.20.1060.10">
    <property type="entry name" value="Taq DNA Polymerase, Chain T, domain 4"/>
    <property type="match status" value="1"/>
</dbReference>
<evidence type="ECO:0000256" key="9">
    <source>
        <dbReference type="ARBA" id="ARBA00022763"/>
    </source>
</evidence>
<dbReference type="NCBIfam" id="TIGR00593">
    <property type="entry name" value="pola"/>
    <property type="match status" value="1"/>
</dbReference>
<dbReference type="CDD" id="cd08637">
    <property type="entry name" value="DNA_pol_A_pol_I_C"/>
    <property type="match status" value="1"/>
</dbReference>
<evidence type="ECO:0000256" key="10">
    <source>
        <dbReference type="ARBA" id="ARBA00022801"/>
    </source>
</evidence>
<name>A0ABU2IUM6_9GAMM</name>
<evidence type="ECO:0000256" key="1">
    <source>
        <dbReference type="ARBA" id="ARBA00007705"/>
    </source>
</evidence>
<dbReference type="SMART" id="SM00279">
    <property type="entry name" value="HhH2"/>
    <property type="match status" value="1"/>
</dbReference>
<evidence type="ECO:0000256" key="11">
    <source>
        <dbReference type="ARBA" id="ARBA00022839"/>
    </source>
</evidence>
<evidence type="ECO:0000256" key="13">
    <source>
        <dbReference type="ARBA" id="ARBA00023125"/>
    </source>
</evidence>
<evidence type="ECO:0000256" key="7">
    <source>
        <dbReference type="ARBA" id="ARBA00022705"/>
    </source>
</evidence>
<dbReference type="CDD" id="cd09898">
    <property type="entry name" value="H3TH_53EXO"/>
    <property type="match status" value="1"/>
</dbReference>
<dbReference type="InterPro" id="IPR019760">
    <property type="entry name" value="DNA-dir_DNA_pol_A_CS"/>
</dbReference>
<accession>A0ABU2IUM6</accession>
<evidence type="ECO:0000313" key="22">
    <source>
        <dbReference type="EMBL" id="MDT0132069.1"/>
    </source>
</evidence>
<keyword evidence="9 17" id="KW-0227">DNA damage</keyword>
<keyword evidence="23" id="KW-1185">Reference proteome</keyword>
<evidence type="ECO:0000256" key="5">
    <source>
        <dbReference type="ARBA" id="ARBA00022679"/>
    </source>
</evidence>
<dbReference type="PROSITE" id="PS00447">
    <property type="entry name" value="DNA_POLYMERASE_A"/>
    <property type="match status" value="1"/>
</dbReference>
<dbReference type="SUPFAM" id="SSF53098">
    <property type="entry name" value="Ribonuclease H-like"/>
    <property type="match status" value="1"/>
</dbReference>
<dbReference type="SMART" id="SM00474">
    <property type="entry name" value="35EXOc"/>
    <property type="match status" value="1"/>
</dbReference>
<keyword evidence="6 17" id="KW-0548">Nucleotidyltransferase</keyword>
<evidence type="ECO:0000256" key="8">
    <source>
        <dbReference type="ARBA" id="ARBA00022722"/>
    </source>
</evidence>
<proteinExistence type="inferred from homology"/>